<gene>
    <name evidence="4" type="ORF">ACHE_30600S</name>
</gene>
<sequence length="2047" mass="229711">MATSFQSHVHHNFEPPNSDLLFGGRRVSDILRDGNTSISRRSSRKSSTDNFALTELVHSLANRSSSDILPSRLIGADYETILEWVSSERMRKLPAEGSSYDKVLVWARLFVERLHSFDLAVESFAGDNHMAAQLAYVHCASLLGLGEENSGALLDLFGFFYRCSMGLGNLLDRAELFIVSQNIKDQLILALADLVTLVVGVATHFLDSLGQLESGSVSIDIYSTFAAPIESFRTRCEYVAELMWSHQLAQEGVDTKVAKLETIRQWLEPEDPVLGNITERTAQFAQEREESTCLWLMPYLNRFLKSDQHTMVITGQPGSGKSILATVINDQLQYPIGGINYKSIFVPINSRVPANSTPRAVAKSILSQLFAGRIGNVHLYQILSDACSQSQKTIDNESYDNTLWTALANALQASLKGAKELVLVIDGVDESSCGQSALLSRLRDATANASNLKVILLASEKESAATAPNAQTTVHITPELIFDDVAAVIRRVFQDCPAFDQMSEEQRELTVTRITEAANGSFLWGKLATKKIRDENYSNAESLAKAIESLVKANYSVSDLVSHRLGPKLPEDGKKILSWLATASRPMTLPELSALLSVQLDKGTIVEQDSNPLTLLKPVTSLVFYHSNMLYLRHGQIRAAITDASAKGSFLPIVKNRHADLAQRLLLYVKRTVTNGSEPSLTPPDGPSTSAQLEKYPLLDFALRYWVNHVKTAFGCTSDQEINTASKELRPVLPTTPAVPLLETTVWKNKPTPALVNLHTLETSIYDKSLTSNHPATLQAVLCQAHTYRPLRDTAQIQVSQVFYHAVKTSQTVLSVQHVITMQITKEFLDITSNQVTTSKTDIMTKRIEMLQLLVECYKIHYGAESEMVVSTLTQLSEHYKSIKEEHKAQEVLNSFQGTSITEPHIRWKSLSTDESLLVQLHGRRESIQEGTILALDEKEEDELLSWSYNFDAMIKRAEKFTAEGNVRAAERTYVEIWQRTSRDFRLQRSLQLELQNIKVTLMYSKFLQSQKRENEASSVLSGFWEEYEHIMTSSEAVASQLMEVAKVMKSVELSCTALSVFQRCAQNVNRQSSLHKELQSLAQSTSKEVMQSAGTSTSTMSESSLQEMVFGSTSASASKKDRFSSTATTALVQMYISQHRWREATKTLKKILLIIWSALFVPSVHDVVLPSENVEHCVDLAENLKDCYRYRHRSAKEEDICLRLYHAVRRSRPAGDKLLDRVTKGLLRVYERTTQTEKLISIHQDILNDYSKRFGEGHPTVLRELRILAEMTHSRAESVDYSWRIFKALNKDSNVCHRDAFEPLLIVVTELFNQGRFSDALQPFTVLFNTLPHSNVNPKLRDQTFVKSVFDNYVQCLRLVHRDVHVIHDVAAQYRKTCTSVFGATASITIQATQTLANVCRESTKYESEAVQLYEELLKIQSNEVDIDHDDIRATLDAIYEDQCASVSSSTESVSAEQMYKVISIRSRRLSTTRSTNGWAHQDSLSQMDELVALYVKRGETHAAVSLLQETAIQVLVTETSTTRLTAAAKHIASSFIATGQVHRAKELAQEIYRQIVAKDTVNISTAKFDLTVKHRQTLAFLAQFEYSIREREESSLTVNEIYSSLTAEYLYFEQFRAEISSAKASSFQSVIGTVSRLHGFLRSRGRWSPAARLVDQFTNYFVSTQNEKIQVSAGQAKVFISALLEYFSTHSSHDFLRSVAIASYNRVEQLLSSKDYKTASDLALTSFKFIRAHDGFSSSISTIKLGFKLGLAVSGRDIQPHPDPPTRKNMLTTSAIIMTDILGYCKLKKIDLSQLDLLNLNSLIGLLDEQKDYHMLEWVLSSLWNSRERHAPWQQQSSYTLALGRMLVITRYLVGDYMAAIRLAKDMVYNSARVHGPRHPSSIEMTILLSQMYTSVAQGYQNQKDRRELAYRYYRKAAGLHENALRVFIDPTATEMVETASSGSESEPPSPGEGAEERTGKYVRQHLHLLKLAVERLGDWPKEYSEYERLSAELFSAFGGDLKGIEGVDKWNLKNFGSGRAEASDDLISPKSYPGMTLEKHAVAV</sequence>
<keyword evidence="1" id="KW-0677">Repeat</keyword>
<feature type="domain" description="Nephrocystin 3-like N-terminal" evidence="3">
    <location>
        <begin position="292"/>
        <end position="456"/>
    </location>
</feature>
<evidence type="ECO:0000313" key="4">
    <source>
        <dbReference type="EMBL" id="BCR86613.1"/>
    </source>
</evidence>
<dbReference type="InterPro" id="IPR027417">
    <property type="entry name" value="P-loop_NTPase"/>
</dbReference>
<dbReference type="Gene3D" id="3.40.50.300">
    <property type="entry name" value="P-loop containing nucleotide triphosphate hydrolases"/>
    <property type="match status" value="1"/>
</dbReference>
<evidence type="ECO:0000256" key="2">
    <source>
        <dbReference type="SAM" id="MobiDB-lite"/>
    </source>
</evidence>
<evidence type="ECO:0000313" key="5">
    <source>
        <dbReference type="Proteomes" id="UP000637239"/>
    </source>
</evidence>
<keyword evidence="5" id="KW-1185">Reference proteome</keyword>
<dbReference type="Proteomes" id="UP000637239">
    <property type="component" value="Chromosome 3"/>
</dbReference>
<dbReference type="InterPro" id="IPR056884">
    <property type="entry name" value="NPHP3-like_N"/>
</dbReference>
<dbReference type="InterPro" id="IPR011990">
    <property type="entry name" value="TPR-like_helical_dom_sf"/>
</dbReference>
<dbReference type="PANTHER" id="PTHR10039:SF9">
    <property type="entry name" value="NACHT DOMAIN PROTEIN (AFU_ORTHOLOGUE AFUA_2G01760)"/>
    <property type="match status" value="1"/>
</dbReference>
<reference evidence="4" key="2">
    <citation type="submission" date="2021-02" db="EMBL/GenBank/DDBJ databases">
        <title>Aspergillus chevalieri M1 genome sequence.</title>
        <authorList>
            <person name="Kadooka C."/>
            <person name="Mori K."/>
            <person name="Futagami T."/>
        </authorList>
    </citation>
    <scope>NUCLEOTIDE SEQUENCE</scope>
    <source>
        <strain evidence="4">M1</strain>
    </source>
</reference>
<proteinExistence type="predicted"/>
<feature type="region of interest" description="Disordered" evidence="2">
    <location>
        <begin position="1938"/>
        <end position="1960"/>
    </location>
</feature>
<dbReference type="SUPFAM" id="SSF52540">
    <property type="entry name" value="P-loop containing nucleoside triphosphate hydrolases"/>
    <property type="match status" value="1"/>
</dbReference>
<dbReference type="EMBL" id="AP024418">
    <property type="protein sequence ID" value="BCR86613.1"/>
    <property type="molecule type" value="Genomic_DNA"/>
</dbReference>
<dbReference type="KEGG" id="ache:ACHE_30600S"/>
<dbReference type="Gene3D" id="1.25.40.10">
    <property type="entry name" value="Tetratricopeptide repeat domain"/>
    <property type="match status" value="1"/>
</dbReference>
<protein>
    <recommendedName>
        <fullName evidence="3">Nephrocystin 3-like N-terminal domain-containing protein</fullName>
    </recommendedName>
</protein>
<organism evidence="4 5">
    <name type="scientific">Aspergillus chevalieri</name>
    <name type="common">Eurotium chevalieri</name>
    <dbReference type="NCBI Taxonomy" id="182096"/>
    <lineage>
        <taxon>Eukaryota</taxon>
        <taxon>Fungi</taxon>
        <taxon>Dikarya</taxon>
        <taxon>Ascomycota</taxon>
        <taxon>Pezizomycotina</taxon>
        <taxon>Eurotiomycetes</taxon>
        <taxon>Eurotiomycetidae</taxon>
        <taxon>Eurotiales</taxon>
        <taxon>Aspergillaceae</taxon>
        <taxon>Aspergillus</taxon>
        <taxon>Aspergillus subgen. Aspergillus</taxon>
    </lineage>
</organism>
<accession>A0A7R7ZLM1</accession>
<dbReference type="RefSeq" id="XP_043135135.1">
    <property type="nucleotide sequence ID" value="XM_043277236.1"/>
</dbReference>
<dbReference type="Pfam" id="PF24883">
    <property type="entry name" value="NPHP3_N"/>
    <property type="match status" value="1"/>
</dbReference>
<reference evidence="4" key="1">
    <citation type="submission" date="2021-01" db="EMBL/GenBank/DDBJ databases">
        <authorList>
            <consortium name="Aspergillus chevalieri M1 genome sequencing consortium"/>
            <person name="Kazuki M."/>
            <person name="Futagami T."/>
        </authorList>
    </citation>
    <scope>NUCLEOTIDE SEQUENCE</scope>
    <source>
        <strain evidence="4">M1</strain>
    </source>
</reference>
<evidence type="ECO:0000256" key="1">
    <source>
        <dbReference type="ARBA" id="ARBA00022737"/>
    </source>
</evidence>
<evidence type="ECO:0000259" key="3">
    <source>
        <dbReference type="Pfam" id="PF24883"/>
    </source>
</evidence>
<dbReference type="GeneID" id="66980972"/>
<dbReference type="PANTHER" id="PTHR10039">
    <property type="entry name" value="AMELOGENIN"/>
    <property type="match status" value="1"/>
</dbReference>
<name>A0A7R7ZLM1_ASPCH</name>